<dbReference type="InterPro" id="IPR016181">
    <property type="entry name" value="Acyl_CoA_acyltransferase"/>
</dbReference>
<dbReference type="Proteomes" id="UP001152321">
    <property type="component" value="Unassembled WGS sequence"/>
</dbReference>
<keyword evidence="3 6" id="KW-0808">Transferase</keyword>
<keyword evidence="2" id="KW-0444">Lipid biosynthesis</keyword>
<comment type="pathway">
    <text evidence="1">Lipid metabolism.</text>
</comment>
<protein>
    <submittedName>
        <fullName evidence="6">GNAT family N-acetyltransferase</fullName>
        <ecNumber evidence="6">2.3.1.-</ecNumber>
    </submittedName>
</protein>
<dbReference type="Pfam" id="PF13444">
    <property type="entry name" value="Acetyltransf_5"/>
    <property type="match status" value="1"/>
</dbReference>
<dbReference type="Gene3D" id="3.40.630.30">
    <property type="match status" value="1"/>
</dbReference>
<reference evidence="6" key="1">
    <citation type="submission" date="2022-08" db="EMBL/GenBank/DDBJ databases">
        <title>Novel Bdellovibrio Species Isolated from Svalbard: Designation Bdellovibrio svalbardensis.</title>
        <authorList>
            <person name="Mitchell R.J."/>
            <person name="Choi S.Y."/>
        </authorList>
    </citation>
    <scope>NUCLEOTIDE SEQUENCE</scope>
    <source>
        <strain evidence="6">PAP01</strain>
    </source>
</reference>
<evidence type="ECO:0000313" key="7">
    <source>
        <dbReference type="Proteomes" id="UP001152321"/>
    </source>
</evidence>
<evidence type="ECO:0000256" key="5">
    <source>
        <dbReference type="ARBA" id="ARBA00023315"/>
    </source>
</evidence>
<dbReference type="PANTHER" id="PTHR37323:SF1">
    <property type="entry name" value="L-ORNITHINE N(ALPHA)-ACYLTRANSFERASE"/>
    <property type="match status" value="1"/>
</dbReference>
<organism evidence="6 7">
    <name type="scientific">Bdellovibrio svalbardensis</name>
    <dbReference type="NCBI Taxonomy" id="2972972"/>
    <lineage>
        <taxon>Bacteria</taxon>
        <taxon>Pseudomonadati</taxon>
        <taxon>Bdellovibrionota</taxon>
        <taxon>Bdellovibrionia</taxon>
        <taxon>Bdellovibrionales</taxon>
        <taxon>Pseudobdellovibrionaceae</taxon>
        <taxon>Bdellovibrio</taxon>
    </lineage>
</organism>
<gene>
    <name evidence="6" type="ORF">NWE73_11075</name>
</gene>
<evidence type="ECO:0000256" key="4">
    <source>
        <dbReference type="ARBA" id="ARBA00023098"/>
    </source>
</evidence>
<evidence type="ECO:0000256" key="3">
    <source>
        <dbReference type="ARBA" id="ARBA00022679"/>
    </source>
</evidence>
<dbReference type="PANTHER" id="PTHR37323">
    <property type="entry name" value="GCN5-RELATED N-ACETYLTRANSFERASE"/>
    <property type="match status" value="1"/>
</dbReference>
<evidence type="ECO:0000256" key="1">
    <source>
        <dbReference type="ARBA" id="ARBA00005189"/>
    </source>
</evidence>
<accession>A0ABT6DK44</accession>
<proteinExistence type="predicted"/>
<comment type="caution">
    <text evidence="6">The sequence shown here is derived from an EMBL/GenBank/DDBJ whole genome shotgun (WGS) entry which is preliminary data.</text>
</comment>
<name>A0ABT6DK44_9BACT</name>
<keyword evidence="5 6" id="KW-0012">Acyltransferase</keyword>
<evidence type="ECO:0000313" key="6">
    <source>
        <dbReference type="EMBL" id="MDG0816909.1"/>
    </source>
</evidence>
<evidence type="ECO:0000256" key="2">
    <source>
        <dbReference type="ARBA" id="ARBA00022516"/>
    </source>
</evidence>
<dbReference type="SUPFAM" id="SSF55729">
    <property type="entry name" value="Acyl-CoA N-acyltransferases (Nat)"/>
    <property type="match status" value="1"/>
</dbReference>
<dbReference type="EMBL" id="JANRMI010000003">
    <property type="protein sequence ID" value="MDG0816909.1"/>
    <property type="molecule type" value="Genomic_DNA"/>
</dbReference>
<dbReference type="RefSeq" id="WP_277578386.1">
    <property type="nucleotide sequence ID" value="NZ_JANRMI010000003.1"/>
</dbReference>
<dbReference type="InterPro" id="IPR052351">
    <property type="entry name" value="Ornithine_N-alpha-AT"/>
</dbReference>
<dbReference type="GO" id="GO:0016746">
    <property type="term" value="F:acyltransferase activity"/>
    <property type="evidence" value="ECO:0007669"/>
    <property type="project" value="UniProtKB-KW"/>
</dbReference>
<sequence length="224" mass="25561">MEWSRSEEDLHDVLELRKICFPAIKDSLTNADLIAQHLLVRTADGLLCGAYRVTLSHQVNAFESEEDFILGDLLQKPGVKVELAWACVHPDYRDGRVIHLMWRGLSEFFKTHKVRYVFGLASITLDESDKLLDIVAYLRNQNYTISHKDIKARNGFLSDKALVLERPESSMKKRLLPSLLRAYIMAGALVCLQPVFDPDLDCYDFMTVLDVETVSAVVSNHFNF</sequence>
<keyword evidence="4" id="KW-0443">Lipid metabolism</keyword>
<dbReference type="EC" id="2.3.1.-" evidence="6"/>
<keyword evidence="7" id="KW-1185">Reference proteome</keyword>